<name>A0ABY7VAE6_9GAMM</name>
<evidence type="ECO:0000313" key="3">
    <source>
        <dbReference type="Proteomes" id="UP001215231"/>
    </source>
</evidence>
<protein>
    <submittedName>
        <fullName evidence="2">Uncharacterized protein</fullName>
    </submittedName>
</protein>
<dbReference type="EMBL" id="CP059693">
    <property type="protein sequence ID" value="WDE10622.1"/>
    <property type="molecule type" value="Genomic_DNA"/>
</dbReference>
<organism evidence="2 3">
    <name type="scientific">Thalassomonas haliotis</name>
    <dbReference type="NCBI Taxonomy" id="485448"/>
    <lineage>
        <taxon>Bacteria</taxon>
        <taxon>Pseudomonadati</taxon>
        <taxon>Pseudomonadota</taxon>
        <taxon>Gammaproteobacteria</taxon>
        <taxon>Alteromonadales</taxon>
        <taxon>Colwelliaceae</taxon>
        <taxon>Thalassomonas</taxon>
    </lineage>
</organism>
<keyword evidence="1" id="KW-0812">Transmembrane</keyword>
<evidence type="ECO:0000313" key="2">
    <source>
        <dbReference type="EMBL" id="WDE10622.1"/>
    </source>
</evidence>
<dbReference type="Proteomes" id="UP001215231">
    <property type="component" value="Chromosome"/>
</dbReference>
<keyword evidence="3" id="KW-1185">Reference proteome</keyword>
<proteinExistence type="predicted"/>
<evidence type="ECO:0000256" key="1">
    <source>
        <dbReference type="SAM" id="Phobius"/>
    </source>
</evidence>
<dbReference type="RefSeq" id="WP_274050668.1">
    <property type="nucleotide sequence ID" value="NZ_CP059693.1"/>
</dbReference>
<reference evidence="2 3" key="1">
    <citation type="journal article" date="2022" name="Mar. Drugs">
        <title>Bioassay-Guided Fractionation Leads to the Detection of Cholic Acid Generated by the Rare Thalassomonas sp.</title>
        <authorList>
            <person name="Pheiffer F."/>
            <person name="Schneider Y.K."/>
            <person name="Hansen E.H."/>
            <person name="Andersen J.H."/>
            <person name="Isaksson J."/>
            <person name="Busche T."/>
            <person name="R C."/>
            <person name="Kalinowski J."/>
            <person name="Zyl L.V."/>
            <person name="Trindade M."/>
        </authorList>
    </citation>
    <scope>NUCLEOTIDE SEQUENCE [LARGE SCALE GENOMIC DNA]</scope>
    <source>
        <strain evidence="2 3">A5K-61T</strain>
    </source>
</reference>
<feature type="transmembrane region" description="Helical" evidence="1">
    <location>
        <begin position="176"/>
        <end position="196"/>
    </location>
</feature>
<feature type="transmembrane region" description="Helical" evidence="1">
    <location>
        <begin position="41"/>
        <end position="65"/>
    </location>
</feature>
<gene>
    <name evidence="2" type="ORF">H3N35_20535</name>
</gene>
<accession>A0ABY7VAE6</accession>
<sequence length="206" mass="23846">MFKLALIIIGVCYAIFSKNHQHVYIMMDVSLLLVMLMNRQNINVVHLCAALLAVYLGEMLVFEYFIETGSNSLSAVWVNAIIFLVHLLVDLLLFFLVVFRAPVTRRFLAARARPYDHVFIYNAEFALSSLFVVFMAVDLLALGENFIRHLDEFGFSPATAQFFSGWNWLYHQYEHIKFVLLGMTFLLIWMMTYPIGQHEYQEAKAG</sequence>
<keyword evidence="1" id="KW-0472">Membrane</keyword>
<feature type="transmembrane region" description="Helical" evidence="1">
    <location>
        <begin position="119"/>
        <end position="141"/>
    </location>
</feature>
<keyword evidence="1" id="KW-1133">Transmembrane helix</keyword>
<feature type="transmembrane region" description="Helical" evidence="1">
    <location>
        <begin position="77"/>
        <end position="99"/>
    </location>
</feature>